<dbReference type="Proteomes" id="UP001320702">
    <property type="component" value="Unassembled WGS sequence"/>
</dbReference>
<dbReference type="InterPro" id="IPR038444">
    <property type="entry name" value="DUF465_sf"/>
</dbReference>
<dbReference type="Gene3D" id="6.10.280.50">
    <property type="match status" value="1"/>
</dbReference>
<gene>
    <name evidence="1" type="ORF">MU516_01205</name>
</gene>
<dbReference type="EMBL" id="JANAVZ010000001">
    <property type="protein sequence ID" value="MCT4331481.1"/>
    <property type="molecule type" value="Genomic_DNA"/>
</dbReference>
<dbReference type="Pfam" id="PF04325">
    <property type="entry name" value="DUF465"/>
    <property type="match status" value="1"/>
</dbReference>
<reference evidence="1 2" key="1">
    <citation type="submission" date="2022-04" db="EMBL/GenBank/DDBJ databases">
        <title>Paracoccus sp. YLB-12 draft genome sequence.</title>
        <authorList>
            <person name="Yu L."/>
        </authorList>
    </citation>
    <scope>NUCLEOTIDE SEQUENCE [LARGE SCALE GENOMIC DNA]</scope>
    <source>
        <strain evidence="1 2">YLB-12</strain>
    </source>
</reference>
<dbReference type="RefSeq" id="WP_209054986.1">
    <property type="nucleotide sequence ID" value="NZ_JANAVZ010000001.1"/>
</dbReference>
<proteinExistence type="predicted"/>
<dbReference type="InterPro" id="IPR007420">
    <property type="entry name" value="DUF465"/>
</dbReference>
<comment type="caution">
    <text evidence="1">The sequence shown here is derived from an EMBL/GenBank/DDBJ whole genome shotgun (WGS) entry which is preliminary data.</text>
</comment>
<sequence>MSVTSHVEELRRKHNALSEAVEKAQKSPGASDLEISAMKREKLRIKEEITRLSH</sequence>
<evidence type="ECO:0000313" key="2">
    <source>
        <dbReference type="Proteomes" id="UP001320702"/>
    </source>
</evidence>
<name>A0ABT2K4T4_9RHOB</name>
<accession>A0ABT2K4T4</accession>
<keyword evidence="2" id="KW-1185">Reference proteome</keyword>
<protein>
    <submittedName>
        <fullName evidence="1">YdcH family protein</fullName>
    </submittedName>
</protein>
<organism evidence="1 2">
    <name type="scientific">Paracoccus maritimus</name>
    <dbReference type="NCBI Taxonomy" id="2933292"/>
    <lineage>
        <taxon>Bacteria</taxon>
        <taxon>Pseudomonadati</taxon>
        <taxon>Pseudomonadota</taxon>
        <taxon>Alphaproteobacteria</taxon>
        <taxon>Rhodobacterales</taxon>
        <taxon>Paracoccaceae</taxon>
        <taxon>Paracoccus</taxon>
    </lineage>
</organism>
<evidence type="ECO:0000313" key="1">
    <source>
        <dbReference type="EMBL" id="MCT4331481.1"/>
    </source>
</evidence>